<gene>
    <name evidence="1" type="ORF">BDV38DRAFT_283899</name>
</gene>
<dbReference type="AlphaFoldDB" id="A0A5N6SRK4"/>
<protein>
    <recommendedName>
        <fullName evidence="3">Transcription factor domain-containing protein</fullName>
    </recommendedName>
</protein>
<reference evidence="1 2" key="1">
    <citation type="submission" date="2019-04" db="EMBL/GenBank/DDBJ databases">
        <title>Friends and foes A comparative genomics study of 23 Aspergillus species from section Flavi.</title>
        <authorList>
            <consortium name="DOE Joint Genome Institute"/>
            <person name="Kjaerbolling I."/>
            <person name="Vesth T."/>
            <person name="Frisvad J.C."/>
            <person name="Nybo J.L."/>
            <person name="Theobald S."/>
            <person name="Kildgaard S."/>
            <person name="Isbrandt T."/>
            <person name="Kuo A."/>
            <person name="Sato A."/>
            <person name="Lyhne E.K."/>
            <person name="Kogle M.E."/>
            <person name="Wiebenga A."/>
            <person name="Kun R.S."/>
            <person name="Lubbers R.J."/>
            <person name="Makela M.R."/>
            <person name="Barry K."/>
            <person name="Chovatia M."/>
            <person name="Clum A."/>
            <person name="Daum C."/>
            <person name="Haridas S."/>
            <person name="He G."/>
            <person name="LaButti K."/>
            <person name="Lipzen A."/>
            <person name="Mondo S."/>
            <person name="Riley R."/>
            <person name="Salamov A."/>
            <person name="Simmons B.A."/>
            <person name="Magnuson J.K."/>
            <person name="Henrissat B."/>
            <person name="Mortensen U.H."/>
            <person name="Larsen T.O."/>
            <person name="Devries R.P."/>
            <person name="Grigoriev I.V."/>
            <person name="Machida M."/>
            <person name="Baker S.E."/>
            <person name="Andersen M.R."/>
        </authorList>
    </citation>
    <scope>NUCLEOTIDE SEQUENCE [LARGE SCALE GENOMIC DNA]</scope>
    <source>
        <strain evidence="1 2">CBS 117625</strain>
    </source>
</reference>
<accession>A0A5N6SRK4</accession>
<dbReference type="EMBL" id="ML743584">
    <property type="protein sequence ID" value="KAE8136410.1"/>
    <property type="molecule type" value="Genomic_DNA"/>
</dbReference>
<organism evidence="1 2">
    <name type="scientific">Aspergillus pseudotamarii</name>
    <dbReference type="NCBI Taxonomy" id="132259"/>
    <lineage>
        <taxon>Eukaryota</taxon>
        <taxon>Fungi</taxon>
        <taxon>Dikarya</taxon>
        <taxon>Ascomycota</taxon>
        <taxon>Pezizomycotina</taxon>
        <taxon>Eurotiomycetes</taxon>
        <taxon>Eurotiomycetidae</taxon>
        <taxon>Eurotiales</taxon>
        <taxon>Aspergillaceae</taxon>
        <taxon>Aspergillus</taxon>
        <taxon>Aspergillus subgen. Circumdati</taxon>
    </lineage>
</organism>
<dbReference type="Proteomes" id="UP000325672">
    <property type="component" value="Unassembled WGS sequence"/>
</dbReference>
<evidence type="ECO:0008006" key="3">
    <source>
        <dbReference type="Google" id="ProtNLM"/>
    </source>
</evidence>
<dbReference type="GeneID" id="43644347"/>
<sequence>MLNNFFQSRFRLLQDEEDRRKCLESARNALSIFVDLQTNAVASNPSQPDASFLTWTILLFPLRPFFSLFCNVVRTSNIRDMQLMQRTTLALDPFKTFMPAVRLHRLFETLLNLCRPLFSADMEASDQSTAVVDDTAALVSLQDNIEQLDTNGRLTSPNCANHGTDATGYPVGSEETVSSIPWGEEQMLDLFNSEPCLEWLETVSFSLPE</sequence>
<dbReference type="OrthoDB" id="103819at2759"/>
<name>A0A5N6SRK4_ASPPS</name>
<keyword evidence="2" id="KW-1185">Reference proteome</keyword>
<evidence type="ECO:0000313" key="1">
    <source>
        <dbReference type="EMBL" id="KAE8136410.1"/>
    </source>
</evidence>
<evidence type="ECO:0000313" key="2">
    <source>
        <dbReference type="Proteomes" id="UP000325672"/>
    </source>
</evidence>
<dbReference type="RefSeq" id="XP_031912473.1">
    <property type="nucleotide sequence ID" value="XM_032060137.1"/>
</dbReference>
<proteinExistence type="predicted"/>